<protein>
    <submittedName>
        <fullName evidence="2">Uncharacterized protein</fullName>
    </submittedName>
</protein>
<dbReference type="EMBL" id="PNBA02000017">
    <property type="protein sequence ID" value="KAG6393874.1"/>
    <property type="molecule type" value="Genomic_DNA"/>
</dbReference>
<accession>A0A8X8WGE0</accession>
<evidence type="ECO:0000313" key="3">
    <source>
        <dbReference type="Proteomes" id="UP000298416"/>
    </source>
</evidence>
<evidence type="ECO:0000256" key="1">
    <source>
        <dbReference type="SAM" id="MobiDB-lite"/>
    </source>
</evidence>
<evidence type="ECO:0000313" key="2">
    <source>
        <dbReference type="EMBL" id="KAG6393874.1"/>
    </source>
</evidence>
<name>A0A8X8WGE0_SALSN</name>
<sequence>MGERVSIDQEVQHGQPPPSDPDDQNGGGASSSHKASSAAFQLLPLFSLPFQKLQGSSNTPDIRPYFSQKMDKFLKRKLTVEGTSSVGNRASDDLSKRQHVEINLDALPSDPERIS</sequence>
<proteinExistence type="predicted"/>
<organism evidence="2">
    <name type="scientific">Salvia splendens</name>
    <name type="common">Scarlet sage</name>
    <dbReference type="NCBI Taxonomy" id="180675"/>
    <lineage>
        <taxon>Eukaryota</taxon>
        <taxon>Viridiplantae</taxon>
        <taxon>Streptophyta</taxon>
        <taxon>Embryophyta</taxon>
        <taxon>Tracheophyta</taxon>
        <taxon>Spermatophyta</taxon>
        <taxon>Magnoliopsida</taxon>
        <taxon>eudicotyledons</taxon>
        <taxon>Gunneridae</taxon>
        <taxon>Pentapetalae</taxon>
        <taxon>asterids</taxon>
        <taxon>lamiids</taxon>
        <taxon>Lamiales</taxon>
        <taxon>Lamiaceae</taxon>
        <taxon>Nepetoideae</taxon>
        <taxon>Mentheae</taxon>
        <taxon>Salviinae</taxon>
        <taxon>Salvia</taxon>
        <taxon>Salvia subgen. Calosphace</taxon>
        <taxon>core Calosphace</taxon>
    </lineage>
</organism>
<dbReference type="AlphaFoldDB" id="A0A8X8WGE0"/>
<reference evidence="2" key="2">
    <citation type="submission" date="2020-08" db="EMBL/GenBank/DDBJ databases">
        <title>Plant Genome Project.</title>
        <authorList>
            <person name="Zhang R.-G."/>
        </authorList>
    </citation>
    <scope>NUCLEOTIDE SEQUENCE</scope>
    <source>
        <strain evidence="2">Huo1</strain>
        <tissue evidence="2">Leaf</tissue>
    </source>
</reference>
<gene>
    <name evidence="2" type="ORF">SASPL_144448</name>
</gene>
<feature type="region of interest" description="Disordered" evidence="1">
    <location>
        <begin position="1"/>
        <end position="36"/>
    </location>
</feature>
<feature type="compositionally biased region" description="Basic and acidic residues" evidence="1">
    <location>
        <begin position="1"/>
        <end position="11"/>
    </location>
</feature>
<dbReference type="Proteomes" id="UP000298416">
    <property type="component" value="Unassembled WGS sequence"/>
</dbReference>
<comment type="caution">
    <text evidence="2">The sequence shown here is derived from an EMBL/GenBank/DDBJ whole genome shotgun (WGS) entry which is preliminary data.</text>
</comment>
<reference evidence="2" key="1">
    <citation type="submission" date="2018-01" db="EMBL/GenBank/DDBJ databases">
        <authorList>
            <person name="Mao J.F."/>
        </authorList>
    </citation>
    <scope>NUCLEOTIDE SEQUENCE</scope>
    <source>
        <strain evidence="2">Huo1</strain>
        <tissue evidence="2">Leaf</tissue>
    </source>
</reference>
<keyword evidence="3" id="KW-1185">Reference proteome</keyword>